<gene>
    <name evidence="1" type="ORF">Pint_13633</name>
</gene>
<comment type="caution">
    <text evidence="1">The sequence shown here is derived from an EMBL/GenBank/DDBJ whole genome shotgun (WGS) entry which is preliminary data.</text>
</comment>
<name>A0ACC0YAT9_9ROSI</name>
<dbReference type="Proteomes" id="UP001163603">
    <property type="component" value="Chromosome 8"/>
</dbReference>
<keyword evidence="2" id="KW-1185">Reference proteome</keyword>
<protein>
    <submittedName>
        <fullName evidence="1">Uncharacterized protein</fullName>
    </submittedName>
</protein>
<dbReference type="EMBL" id="CM047743">
    <property type="protein sequence ID" value="KAJ0031653.1"/>
    <property type="molecule type" value="Genomic_DNA"/>
</dbReference>
<reference evidence="2" key="1">
    <citation type="journal article" date="2023" name="G3 (Bethesda)">
        <title>Genome assembly and association tests identify interacting loci associated with vigor, precocity, and sex in interspecific pistachio rootstocks.</title>
        <authorList>
            <person name="Palmer W."/>
            <person name="Jacygrad E."/>
            <person name="Sagayaradj S."/>
            <person name="Cavanaugh K."/>
            <person name="Han R."/>
            <person name="Bertier L."/>
            <person name="Beede B."/>
            <person name="Kafkas S."/>
            <person name="Golino D."/>
            <person name="Preece J."/>
            <person name="Michelmore R."/>
        </authorList>
    </citation>
    <scope>NUCLEOTIDE SEQUENCE [LARGE SCALE GENOMIC DNA]</scope>
</reference>
<accession>A0ACC0YAT9</accession>
<organism evidence="1 2">
    <name type="scientific">Pistacia integerrima</name>
    <dbReference type="NCBI Taxonomy" id="434235"/>
    <lineage>
        <taxon>Eukaryota</taxon>
        <taxon>Viridiplantae</taxon>
        <taxon>Streptophyta</taxon>
        <taxon>Embryophyta</taxon>
        <taxon>Tracheophyta</taxon>
        <taxon>Spermatophyta</taxon>
        <taxon>Magnoliopsida</taxon>
        <taxon>eudicotyledons</taxon>
        <taxon>Gunneridae</taxon>
        <taxon>Pentapetalae</taxon>
        <taxon>rosids</taxon>
        <taxon>malvids</taxon>
        <taxon>Sapindales</taxon>
        <taxon>Anacardiaceae</taxon>
        <taxon>Pistacia</taxon>
    </lineage>
</organism>
<evidence type="ECO:0000313" key="1">
    <source>
        <dbReference type="EMBL" id="KAJ0031653.1"/>
    </source>
</evidence>
<proteinExistence type="predicted"/>
<evidence type="ECO:0000313" key="2">
    <source>
        <dbReference type="Proteomes" id="UP001163603"/>
    </source>
</evidence>
<sequence>MVKTATNSITEPSSSSNHHEPKYKGVRKRKWGKWVSEIRLPNSRERIWLGSYESPEKAARAFDAALFCLRGPSAKLNFPNNPPDINITGPGGRALQPQEIQVIAARYANEEQEPQRNSLDYNNVSSSAATSHYTSSSSDGVAVPVDVDSSNHTAMDWSFLSMLDSNERAVASDFGLYSGLDISMNMNMNGDEQYPPPPETPTAMINENEEDHENVYSQSSFLWNF</sequence>